<comment type="caution">
    <text evidence="3">The sequence shown here is derived from an EMBL/GenBank/DDBJ whole genome shotgun (WGS) entry which is preliminary data.</text>
</comment>
<dbReference type="InterPro" id="IPR001202">
    <property type="entry name" value="WW_dom"/>
</dbReference>
<accession>A0AAN8W2F1</accession>
<feature type="domain" description="WW" evidence="2">
    <location>
        <begin position="57"/>
        <end position="91"/>
    </location>
</feature>
<keyword evidence="4" id="KW-1185">Reference proteome</keyword>
<name>A0AAN8W2F1_9MAGN</name>
<dbReference type="Proteomes" id="UP001370490">
    <property type="component" value="Unassembled WGS sequence"/>
</dbReference>
<reference evidence="3 4" key="1">
    <citation type="submission" date="2023-12" db="EMBL/GenBank/DDBJ databases">
        <title>A high-quality genome assembly for Dillenia turbinata (Dilleniales).</title>
        <authorList>
            <person name="Chanderbali A."/>
        </authorList>
    </citation>
    <scope>NUCLEOTIDE SEQUENCE [LARGE SCALE GENOMIC DNA]</scope>
    <source>
        <strain evidence="3">LSX21</strain>
        <tissue evidence="3">Leaf</tissue>
    </source>
</reference>
<dbReference type="InterPro" id="IPR051105">
    <property type="entry name" value="WWC/KIBRA_Hippo_Reg"/>
</dbReference>
<proteinExistence type="predicted"/>
<dbReference type="PANTHER" id="PTHR14791:SF42">
    <property type="entry name" value="F16L1.2 PROTEIN"/>
    <property type="match status" value="1"/>
</dbReference>
<evidence type="ECO:0000256" key="1">
    <source>
        <dbReference type="SAM" id="MobiDB-lite"/>
    </source>
</evidence>
<evidence type="ECO:0000259" key="2">
    <source>
        <dbReference type="PROSITE" id="PS50020"/>
    </source>
</evidence>
<sequence length="217" mass="24862">MVSFQRTLSPNQSKTIPEFLNSITKRKWEETETDQDFKKRSTGKTQPVGDVDLQLETPILSDWQRCLDIKSGQIYFYNTRIQKRTLEDPRTCAKRPSSTHMSLELELNLPYDSLKINDSEDNSVKKNSNSDTHNPGNTMLSSIEHQNNSFRLKRTLSWLAAEEDQEEMLAAVCGQCHMLVMMCNSSPSCPNCKFMHPPNQATPSLFRPSLSLLRCKD</sequence>
<feature type="compositionally biased region" description="Polar residues" evidence="1">
    <location>
        <begin position="125"/>
        <end position="143"/>
    </location>
</feature>
<dbReference type="PANTHER" id="PTHR14791">
    <property type="entry name" value="BOMB/KIRA PROTEINS"/>
    <property type="match status" value="1"/>
</dbReference>
<feature type="region of interest" description="Disordered" evidence="1">
    <location>
        <begin position="116"/>
        <end position="143"/>
    </location>
</feature>
<dbReference type="AlphaFoldDB" id="A0AAN8W2F1"/>
<evidence type="ECO:0000313" key="4">
    <source>
        <dbReference type="Proteomes" id="UP001370490"/>
    </source>
</evidence>
<dbReference type="EMBL" id="JBAMMX010000005">
    <property type="protein sequence ID" value="KAK6940151.1"/>
    <property type="molecule type" value="Genomic_DNA"/>
</dbReference>
<evidence type="ECO:0000313" key="3">
    <source>
        <dbReference type="EMBL" id="KAK6940151.1"/>
    </source>
</evidence>
<organism evidence="3 4">
    <name type="scientific">Dillenia turbinata</name>
    <dbReference type="NCBI Taxonomy" id="194707"/>
    <lineage>
        <taxon>Eukaryota</taxon>
        <taxon>Viridiplantae</taxon>
        <taxon>Streptophyta</taxon>
        <taxon>Embryophyta</taxon>
        <taxon>Tracheophyta</taxon>
        <taxon>Spermatophyta</taxon>
        <taxon>Magnoliopsida</taxon>
        <taxon>eudicotyledons</taxon>
        <taxon>Gunneridae</taxon>
        <taxon>Pentapetalae</taxon>
        <taxon>Dilleniales</taxon>
        <taxon>Dilleniaceae</taxon>
        <taxon>Dillenia</taxon>
    </lineage>
</organism>
<protein>
    <recommendedName>
        <fullName evidence="2">WW domain-containing protein</fullName>
    </recommendedName>
</protein>
<gene>
    <name evidence="3" type="ORF">RJ641_029682</name>
</gene>
<dbReference type="PROSITE" id="PS50020">
    <property type="entry name" value="WW_DOMAIN_2"/>
    <property type="match status" value="1"/>
</dbReference>